<feature type="region of interest" description="Disordered" evidence="10">
    <location>
        <begin position="131"/>
        <end position="153"/>
    </location>
</feature>
<dbReference type="PANTHER" id="PTHR31992">
    <property type="entry name" value="DOF ZINC FINGER PROTEIN DOF1.4-RELATED"/>
    <property type="match status" value="1"/>
</dbReference>
<evidence type="ECO:0000256" key="2">
    <source>
        <dbReference type="ARBA" id="ARBA00022771"/>
    </source>
</evidence>
<accession>A0A2I0AMC5</accession>
<dbReference type="Pfam" id="PF02701">
    <property type="entry name" value="Zn_ribbon_Dof"/>
    <property type="match status" value="1"/>
</dbReference>
<evidence type="ECO:0000256" key="9">
    <source>
        <dbReference type="RuleBase" id="RU369094"/>
    </source>
</evidence>
<evidence type="ECO:0000256" key="8">
    <source>
        <dbReference type="PROSITE-ProRule" id="PRU00071"/>
    </source>
</evidence>
<dbReference type="EMBL" id="KZ451970">
    <property type="protein sequence ID" value="PKA56728.1"/>
    <property type="molecule type" value="Genomic_DNA"/>
</dbReference>
<dbReference type="PROSITE" id="PS50884">
    <property type="entry name" value="ZF_DOF_2"/>
    <property type="match status" value="1"/>
</dbReference>
<keyword evidence="7 8" id="KW-0539">Nucleus</keyword>
<dbReference type="Proteomes" id="UP000236161">
    <property type="component" value="Unassembled WGS sequence"/>
</dbReference>
<evidence type="ECO:0000313" key="13">
    <source>
        <dbReference type="Proteomes" id="UP000236161"/>
    </source>
</evidence>
<protein>
    <recommendedName>
        <fullName evidence="9">Dof zinc finger protein</fullName>
    </recommendedName>
</protein>
<dbReference type="GO" id="GO:0003677">
    <property type="term" value="F:DNA binding"/>
    <property type="evidence" value="ECO:0007669"/>
    <property type="project" value="UniProtKB-UniRule"/>
</dbReference>
<evidence type="ECO:0000259" key="11">
    <source>
        <dbReference type="PROSITE" id="PS50884"/>
    </source>
</evidence>
<comment type="subcellular location">
    <subcellularLocation>
        <location evidence="8 9">Nucleus</location>
    </subcellularLocation>
</comment>
<comment type="function">
    <text evidence="9">Transcription factor that binds specifically to a 5'-AA[AG]G-3' consensus core sequence.</text>
</comment>
<keyword evidence="4 9" id="KW-0805">Transcription regulation</keyword>
<name>A0A2I0AMC5_9ASPA</name>
<evidence type="ECO:0000256" key="7">
    <source>
        <dbReference type="ARBA" id="ARBA00023242"/>
    </source>
</evidence>
<evidence type="ECO:0000256" key="5">
    <source>
        <dbReference type="ARBA" id="ARBA00023125"/>
    </source>
</evidence>
<evidence type="ECO:0000256" key="1">
    <source>
        <dbReference type="ARBA" id="ARBA00022723"/>
    </source>
</evidence>
<dbReference type="PANTHER" id="PTHR31992:SF159">
    <property type="entry name" value="DOF ZINC FINGER PROTEIN"/>
    <property type="match status" value="1"/>
</dbReference>
<dbReference type="GO" id="GO:0005634">
    <property type="term" value="C:nucleus"/>
    <property type="evidence" value="ECO:0007669"/>
    <property type="project" value="UniProtKB-SubCell"/>
</dbReference>
<evidence type="ECO:0000256" key="3">
    <source>
        <dbReference type="ARBA" id="ARBA00022833"/>
    </source>
</evidence>
<dbReference type="PROSITE" id="PS01361">
    <property type="entry name" value="ZF_DOF_1"/>
    <property type="match status" value="1"/>
</dbReference>
<dbReference type="OrthoDB" id="1927254at2759"/>
<evidence type="ECO:0000256" key="4">
    <source>
        <dbReference type="ARBA" id="ARBA00023015"/>
    </source>
</evidence>
<dbReference type="InterPro" id="IPR045174">
    <property type="entry name" value="Dof"/>
</dbReference>
<keyword evidence="2 8" id="KW-0863">Zinc-finger</keyword>
<feature type="region of interest" description="Disordered" evidence="10">
    <location>
        <begin position="236"/>
        <end position="258"/>
    </location>
</feature>
<evidence type="ECO:0000256" key="6">
    <source>
        <dbReference type="ARBA" id="ARBA00023163"/>
    </source>
</evidence>
<dbReference type="GO" id="GO:0008270">
    <property type="term" value="F:zinc ion binding"/>
    <property type="evidence" value="ECO:0007669"/>
    <property type="project" value="UniProtKB-KW"/>
</dbReference>
<dbReference type="STRING" id="1088818.A0A2I0AMC5"/>
<keyword evidence="1 9" id="KW-0479">Metal-binding</keyword>
<sequence length="466" mass="50176">MRGPHKPPGRDKSEKGMGPTWSVLSVWEPLFRGPINSLVAALVTTIVARVASCAGSRRWPPTQVAALTVAHAARPQAQAAATAAADDSIRQIRPNKNATNPCAWLKNQKLLNRRKPRIEAARGPSELRLPRQRGTQCCLQRRKRKQRKTTRPAVAASPTLFPFLFTSPSPSTISPPLFLSGDIADGKELLGPKLASSTWNLGGKRQWLLLLQCPSAWNLPTGSTSSIVHEDASSPSSEILPCVPPAQSPAPVAERRLRPPHEQALKCPRCDSTHTKFCYYNNYSLSQPRYFCKTCRRYWTKGGSLRNVPVGGGCRKNKRSAAAGKIIKPTAVSMLAPPAPQLSYYGDGAATDLNLSFSGAQQRQNFNFLEFKYNHGFESSAGGFDFMDTKFGAVLGSSMMMGSPEIGGYGFGSSLAGDGNCRGTFVDPANAAGDFAEVERDSFGYPSGLGLWSGMINGQCGSSAAI</sequence>
<dbReference type="GO" id="GO:0003700">
    <property type="term" value="F:DNA-binding transcription factor activity"/>
    <property type="evidence" value="ECO:0007669"/>
    <property type="project" value="UniProtKB-UniRule"/>
</dbReference>
<keyword evidence="13" id="KW-1185">Reference proteome</keyword>
<evidence type="ECO:0000256" key="10">
    <source>
        <dbReference type="SAM" id="MobiDB-lite"/>
    </source>
</evidence>
<evidence type="ECO:0000313" key="12">
    <source>
        <dbReference type="EMBL" id="PKA56728.1"/>
    </source>
</evidence>
<keyword evidence="6 9" id="KW-0804">Transcription</keyword>
<feature type="domain" description="Dof-type" evidence="11">
    <location>
        <begin position="265"/>
        <end position="319"/>
    </location>
</feature>
<reference evidence="12 13" key="1">
    <citation type="journal article" date="2017" name="Nature">
        <title>The Apostasia genome and the evolution of orchids.</title>
        <authorList>
            <person name="Zhang G.Q."/>
            <person name="Liu K.W."/>
            <person name="Li Z."/>
            <person name="Lohaus R."/>
            <person name="Hsiao Y.Y."/>
            <person name="Niu S.C."/>
            <person name="Wang J.Y."/>
            <person name="Lin Y.C."/>
            <person name="Xu Q."/>
            <person name="Chen L.J."/>
            <person name="Yoshida K."/>
            <person name="Fujiwara S."/>
            <person name="Wang Z.W."/>
            <person name="Zhang Y.Q."/>
            <person name="Mitsuda N."/>
            <person name="Wang M."/>
            <person name="Liu G.H."/>
            <person name="Pecoraro L."/>
            <person name="Huang H.X."/>
            <person name="Xiao X.J."/>
            <person name="Lin M."/>
            <person name="Wu X.Y."/>
            <person name="Wu W.L."/>
            <person name="Chen Y.Y."/>
            <person name="Chang S.B."/>
            <person name="Sakamoto S."/>
            <person name="Ohme-Takagi M."/>
            <person name="Yagi M."/>
            <person name="Zeng S.J."/>
            <person name="Shen C.Y."/>
            <person name="Yeh C.M."/>
            <person name="Luo Y.B."/>
            <person name="Tsai W.C."/>
            <person name="Van de Peer Y."/>
            <person name="Liu Z.J."/>
        </authorList>
    </citation>
    <scope>NUCLEOTIDE SEQUENCE [LARGE SCALE GENOMIC DNA]</scope>
    <source>
        <strain evidence="13">cv. Shenzhen</strain>
        <tissue evidence="12">Stem</tissue>
    </source>
</reference>
<feature type="compositionally biased region" description="Basic residues" evidence="10">
    <location>
        <begin position="140"/>
        <end position="150"/>
    </location>
</feature>
<keyword evidence="5 8" id="KW-0238">DNA-binding</keyword>
<organism evidence="12 13">
    <name type="scientific">Apostasia shenzhenica</name>
    <dbReference type="NCBI Taxonomy" id="1088818"/>
    <lineage>
        <taxon>Eukaryota</taxon>
        <taxon>Viridiplantae</taxon>
        <taxon>Streptophyta</taxon>
        <taxon>Embryophyta</taxon>
        <taxon>Tracheophyta</taxon>
        <taxon>Spermatophyta</taxon>
        <taxon>Magnoliopsida</taxon>
        <taxon>Liliopsida</taxon>
        <taxon>Asparagales</taxon>
        <taxon>Orchidaceae</taxon>
        <taxon>Apostasioideae</taxon>
        <taxon>Apostasia</taxon>
    </lineage>
</organism>
<dbReference type="AlphaFoldDB" id="A0A2I0AMC5"/>
<gene>
    <name evidence="12" type="primary">DOF5.6</name>
    <name evidence="12" type="ORF">AXF42_Ash012858</name>
</gene>
<dbReference type="InterPro" id="IPR003851">
    <property type="entry name" value="Znf_Dof"/>
</dbReference>
<proteinExistence type="predicted"/>
<keyword evidence="3 9" id="KW-0862">Zinc</keyword>